<feature type="region of interest" description="Disordered" evidence="1">
    <location>
        <begin position="32"/>
        <end position="58"/>
    </location>
</feature>
<protein>
    <submittedName>
        <fullName evidence="2">Putative secreted peptide</fullName>
    </submittedName>
</protein>
<accession>A0A2M3ZWJ0</accession>
<organism evidence="2">
    <name type="scientific">Anopheles braziliensis</name>
    <dbReference type="NCBI Taxonomy" id="58242"/>
    <lineage>
        <taxon>Eukaryota</taxon>
        <taxon>Metazoa</taxon>
        <taxon>Ecdysozoa</taxon>
        <taxon>Arthropoda</taxon>
        <taxon>Hexapoda</taxon>
        <taxon>Insecta</taxon>
        <taxon>Pterygota</taxon>
        <taxon>Neoptera</taxon>
        <taxon>Endopterygota</taxon>
        <taxon>Diptera</taxon>
        <taxon>Nematocera</taxon>
        <taxon>Culicoidea</taxon>
        <taxon>Culicidae</taxon>
        <taxon>Anophelinae</taxon>
        <taxon>Anopheles</taxon>
    </lineage>
</organism>
<evidence type="ECO:0000256" key="1">
    <source>
        <dbReference type="SAM" id="MobiDB-lite"/>
    </source>
</evidence>
<dbReference type="EMBL" id="GGFM01012175">
    <property type="protein sequence ID" value="MBW32926.1"/>
    <property type="molecule type" value="Transcribed_RNA"/>
</dbReference>
<proteinExistence type="predicted"/>
<dbReference type="AlphaFoldDB" id="A0A2M3ZWJ0"/>
<evidence type="ECO:0000313" key="2">
    <source>
        <dbReference type="EMBL" id="MBW32926.1"/>
    </source>
</evidence>
<sequence length="71" mass="8030">MRSTFKKRRSLPAIPLVLGPCVVVSSQQSLQQHREYTHNKGASSSSSSDCPTHNPKQRIRSLPRWFRVVVA</sequence>
<name>A0A2M3ZWJ0_9DIPT</name>
<feature type="compositionally biased region" description="Polar residues" evidence="1">
    <location>
        <begin position="40"/>
        <end position="51"/>
    </location>
</feature>
<reference evidence="2" key="1">
    <citation type="submission" date="2018-01" db="EMBL/GenBank/DDBJ databases">
        <title>An insight into the sialome of Amazonian anophelines.</title>
        <authorList>
            <person name="Ribeiro J.M."/>
            <person name="Scarpassa V."/>
            <person name="Calvo E."/>
        </authorList>
    </citation>
    <scope>NUCLEOTIDE SEQUENCE</scope>
    <source>
        <tissue evidence="2">Salivary glands</tissue>
    </source>
</reference>